<accession>A0ACC0HVJ4</accession>
<proteinExistence type="predicted"/>
<name>A0ACC0HVJ4_9ERIC</name>
<dbReference type="EMBL" id="CM045761">
    <property type="protein sequence ID" value="KAI8016723.1"/>
    <property type="molecule type" value="Genomic_DNA"/>
</dbReference>
<evidence type="ECO:0000313" key="1">
    <source>
        <dbReference type="EMBL" id="KAI8016723.1"/>
    </source>
</evidence>
<keyword evidence="2" id="KW-1185">Reference proteome</keyword>
<comment type="caution">
    <text evidence="1">The sequence shown here is derived from an EMBL/GenBank/DDBJ whole genome shotgun (WGS) entry which is preliminary data.</text>
</comment>
<organism evidence="1 2">
    <name type="scientific">Camellia lanceoleosa</name>
    <dbReference type="NCBI Taxonomy" id="1840588"/>
    <lineage>
        <taxon>Eukaryota</taxon>
        <taxon>Viridiplantae</taxon>
        <taxon>Streptophyta</taxon>
        <taxon>Embryophyta</taxon>
        <taxon>Tracheophyta</taxon>
        <taxon>Spermatophyta</taxon>
        <taxon>Magnoliopsida</taxon>
        <taxon>eudicotyledons</taxon>
        <taxon>Gunneridae</taxon>
        <taxon>Pentapetalae</taxon>
        <taxon>asterids</taxon>
        <taxon>Ericales</taxon>
        <taxon>Theaceae</taxon>
        <taxon>Camellia</taxon>
    </lineage>
</organism>
<dbReference type="Proteomes" id="UP001060215">
    <property type="component" value="Chromosome 4"/>
</dbReference>
<protein>
    <submittedName>
        <fullName evidence="1">Uncharacterized protein</fullName>
    </submittedName>
</protein>
<reference evidence="1 2" key="1">
    <citation type="journal article" date="2022" name="Plant J.">
        <title>Chromosome-level genome of Camellia lanceoleosa provides a valuable resource for understanding genome evolution and self-incompatibility.</title>
        <authorList>
            <person name="Gong W."/>
            <person name="Xiao S."/>
            <person name="Wang L."/>
            <person name="Liao Z."/>
            <person name="Chang Y."/>
            <person name="Mo W."/>
            <person name="Hu G."/>
            <person name="Li W."/>
            <person name="Zhao G."/>
            <person name="Zhu H."/>
            <person name="Hu X."/>
            <person name="Ji K."/>
            <person name="Xiang X."/>
            <person name="Song Q."/>
            <person name="Yuan D."/>
            <person name="Jin S."/>
            <person name="Zhang L."/>
        </authorList>
    </citation>
    <scope>NUCLEOTIDE SEQUENCE [LARGE SCALE GENOMIC DNA]</scope>
    <source>
        <strain evidence="1">SQ_2022a</strain>
    </source>
</reference>
<evidence type="ECO:0000313" key="2">
    <source>
        <dbReference type="Proteomes" id="UP001060215"/>
    </source>
</evidence>
<sequence length="149" mass="16474">MVPVLNEVSASMKDKIQVVKIDPEKYISVADKQCNAWPPTYVDHTLQEISAVNCNCANLSSDHDFYRYEAIKRLTDFVDDAKTEYLTFVDLAKESVLAADLAMLHHLGLDAHCNRIGKRVSTGCGPSNAIPSGLGFALQLASKFFFVFS</sequence>
<gene>
    <name evidence="1" type="ORF">LOK49_LG05G02720</name>
</gene>